<dbReference type="AlphaFoldDB" id="A0A150G4Z6"/>
<feature type="compositionally biased region" description="Low complexity" evidence="1">
    <location>
        <begin position="813"/>
        <end position="826"/>
    </location>
</feature>
<evidence type="ECO:0008006" key="4">
    <source>
        <dbReference type="Google" id="ProtNLM"/>
    </source>
</evidence>
<feature type="compositionally biased region" description="Low complexity" evidence="1">
    <location>
        <begin position="843"/>
        <end position="854"/>
    </location>
</feature>
<evidence type="ECO:0000256" key="1">
    <source>
        <dbReference type="SAM" id="MobiDB-lite"/>
    </source>
</evidence>
<gene>
    <name evidence="2" type="ORF">GPECTOR_61g847</name>
</gene>
<dbReference type="InterPro" id="IPR027417">
    <property type="entry name" value="P-loop_NTPase"/>
</dbReference>
<reference evidence="3" key="1">
    <citation type="journal article" date="2016" name="Nat. Commun.">
        <title>The Gonium pectorale genome demonstrates co-option of cell cycle regulation during the evolution of multicellularity.</title>
        <authorList>
            <person name="Hanschen E.R."/>
            <person name="Marriage T.N."/>
            <person name="Ferris P.J."/>
            <person name="Hamaji T."/>
            <person name="Toyoda A."/>
            <person name="Fujiyama A."/>
            <person name="Neme R."/>
            <person name="Noguchi H."/>
            <person name="Minakuchi Y."/>
            <person name="Suzuki M."/>
            <person name="Kawai-Toyooka H."/>
            <person name="Smith D.R."/>
            <person name="Sparks H."/>
            <person name="Anderson J."/>
            <person name="Bakaric R."/>
            <person name="Luria V."/>
            <person name="Karger A."/>
            <person name="Kirschner M.W."/>
            <person name="Durand P.M."/>
            <person name="Michod R.E."/>
            <person name="Nozaki H."/>
            <person name="Olson B.J."/>
        </authorList>
    </citation>
    <scope>NUCLEOTIDE SEQUENCE [LARGE SCALE GENOMIC DNA]</scope>
    <source>
        <strain evidence="3">NIES-2863</strain>
    </source>
</reference>
<dbReference type="STRING" id="33097.A0A150G4Z6"/>
<organism evidence="2 3">
    <name type="scientific">Gonium pectorale</name>
    <name type="common">Green alga</name>
    <dbReference type="NCBI Taxonomy" id="33097"/>
    <lineage>
        <taxon>Eukaryota</taxon>
        <taxon>Viridiplantae</taxon>
        <taxon>Chlorophyta</taxon>
        <taxon>core chlorophytes</taxon>
        <taxon>Chlorophyceae</taxon>
        <taxon>CS clade</taxon>
        <taxon>Chlamydomonadales</taxon>
        <taxon>Volvocaceae</taxon>
        <taxon>Gonium</taxon>
    </lineage>
</organism>
<feature type="region of interest" description="Disordered" evidence="1">
    <location>
        <begin position="396"/>
        <end position="453"/>
    </location>
</feature>
<dbReference type="EMBL" id="LSYV01000062">
    <property type="protein sequence ID" value="KXZ44894.1"/>
    <property type="molecule type" value="Genomic_DNA"/>
</dbReference>
<accession>A0A150G4Z6</accession>
<comment type="caution">
    <text evidence="2">The sequence shown here is derived from an EMBL/GenBank/DDBJ whole genome shotgun (WGS) entry which is preliminary data.</text>
</comment>
<dbReference type="Proteomes" id="UP000075714">
    <property type="component" value="Unassembled WGS sequence"/>
</dbReference>
<dbReference type="OrthoDB" id="552494at2759"/>
<feature type="compositionally biased region" description="Low complexity" evidence="1">
    <location>
        <begin position="125"/>
        <end position="137"/>
    </location>
</feature>
<feature type="compositionally biased region" description="Pro residues" evidence="1">
    <location>
        <begin position="827"/>
        <end position="842"/>
    </location>
</feature>
<sequence>MYQHGLKPAVGLRNAAAPATGAEELLGRKVQAHPLLFNDASCSDDCLSSTASPVLPLGPAQSQPSAQRGPPPPASCCQIDIVVAGGSGLGKSAFIEALVEAYGLSPAPLRRLSSARGWSLPGAPGSPSQQQQQQPPGLTRISTLDRYPSQLSTCLAPLPLPAPAGPGAAGGAAGTLRCSLLDVPGYDGEPSKARHLSKLLEHVLRQREKDYRAAAAAASPAATSATDSEKPAPPQAASLCLYFLPPREYVSSTDLAYMAAISEELPLLPVLALGAGASGGVTGAVSAEQPLAALQASVVAAMRDYTREGRPAPITPLQLGGADAVLALQLGGKVEAGAAGACSPAALLQELLERFLGPAQQASAARTEAFRQRYEAWGGDMMALLSEEFEAHEAALAEAAARDAEADARREREREQSHPPRPESPSTPPRAQHAAGKREREQDAGSAALVAEDAARHAARARASSGGGAGAAVVVPATAAGALGVLPTMLEEHEDEPSDRLIAPAASPLATGLIDDSAAAAAVIAPATSAADQVMSAIEEIVRHLSEEMVDVTALTHPEVSSPAAAAAAAAVVAGGVERKLAAAVATAAVAPPPPAEVAARAAPEAAAALVADADERNGPEGQEVIPGVARRAVTAVLVENSISSLATGATSAVNTAAAVPTPGAAVSDGGAAVDAADAAAATAAAGLESEVEADVVIRVLVERTLAAVVAKAAPPQQAAEEAAPAPAAPVVDTPLAAAASGASGVVRDAMRRAATVVMAAARMGSPAKLFTRSGGAPSATAADAAAVSAADAAVVHSLVKRAVAAAVASAAQPPVDGPAGSAPGAAAPPPAAPSPRHPPPAAVVTRAAASLGA</sequence>
<feature type="region of interest" description="Disordered" evidence="1">
    <location>
        <begin position="813"/>
        <end position="854"/>
    </location>
</feature>
<evidence type="ECO:0000313" key="3">
    <source>
        <dbReference type="Proteomes" id="UP000075714"/>
    </source>
</evidence>
<keyword evidence="3" id="KW-1185">Reference proteome</keyword>
<protein>
    <recommendedName>
        <fullName evidence="4">Septin-type G domain-containing protein</fullName>
    </recommendedName>
</protein>
<dbReference type="Gene3D" id="3.40.50.300">
    <property type="entry name" value="P-loop containing nucleotide triphosphate hydrolases"/>
    <property type="match status" value="1"/>
</dbReference>
<evidence type="ECO:0000313" key="2">
    <source>
        <dbReference type="EMBL" id="KXZ44894.1"/>
    </source>
</evidence>
<name>A0A150G4Z6_GONPE</name>
<feature type="region of interest" description="Disordered" evidence="1">
    <location>
        <begin position="115"/>
        <end position="137"/>
    </location>
</feature>
<proteinExistence type="predicted"/>
<feature type="compositionally biased region" description="Basic and acidic residues" evidence="1">
    <location>
        <begin position="396"/>
        <end position="421"/>
    </location>
</feature>